<feature type="chain" id="PRO_5040922525" evidence="1">
    <location>
        <begin position="24"/>
        <end position="124"/>
    </location>
</feature>
<reference evidence="2" key="1">
    <citation type="submission" date="2019-12" db="EMBL/GenBank/DDBJ databases">
        <title>Genome sequence of Babesia ovis.</title>
        <authorList>
            <person name="Yamagishi J."/>
            <person name="Sevinc F."/>
            <person name="Xuan X."/>
        </authorList>
    </citation>
    <scope>NUCLEOTIDE SEQUENCE</scope>
    <source>
        <strain evidence="2">Selcuk</strain>
    </source>
</reference>
<dbReference type="EMBL" id="BLIY01000023">
    <property type="protein sequence ID" value="GFE55657.1"/>
    <property type="molecule type" value="Genomic_DNA"/>
</dbReference>
<dbReference type="OrthoDB" id="366058at2759"/>
<gene>
    <name evidence="2" type="ORF">BaOVIS_030610</name>
</gene>
<name>A0A9W5TCE6_BABOV</name>
<proteinExistence type="predicted"/>
<sequence length="124" mass="14313">MLKWLHIFITLYILDGFTSLVKGSYPGSVVPEKAGSSIVTQELERFTLYKIRLTGVPVQINAEDFRVELIGTQFVQNIPPDLIFYPEFSVTMEGVERDVAVWIVNVRIPKYYELEPIVFTREEL</sequence>
<accession>A0A9W5TCE6</accession>
<evidence type="ECO:0000313" key="3">
    <source>
        <dbReference type="Proteomes" id="UP001057455"/>
    </source>
</evidence>
<dbReference type="AlphaFoldDB" id="A0A9W5TCE6"/>
<evidence type="ECO:0000256" key="1">
    <source>
        <dbReference type="SAM" id="SignalP"/>
    </source>
</evidence>
<dbReference type="Proteomes" id="UP001057455">
    <property type="component" value="Unassembled WGS sequence"/>
</dbReference>
<feature type="signal peptide" evidence="1">
    <location>
        <begin position="1"/>
        <end position="23"/>
    </location>
</feature>
<organism evidence="2 3">
    <name type="scientific">Babesia ovis</name>
    <dbReference type="NCBI Taxonomy" id="5869"/>
    <lineage>
        <taxon>Eukaryota</taxon>
        <taxon>Sar</taxon>
        <taxon>Alveolata</taxon>
        <taxon>Apicomplexa</taxon>
        <taxon>Aconoidasida</taxon>
        <taxon>Piroplasmida</taxon>
        <taxon>Babesiidae</taxon>
        <taxon>Babesia</taxon>
    </lineage>
</organism>
<evidence type="ECO:0000313" key="2">
    <source>
        <dbReference type="EMBL" id="GFE55657.1"/>
    </source>
</evidence>
<comment type="caution">
    <text evidence="2">The sequence shown here is derived from an EMBL/GenBank/DDBJ whole genome shotgun (WGS) entry which is preliminary data.</text>
</comment>
<keyword evidence="3" id="KW-1185">Reference proteome</keyword>
<protein>
    <submittedName>
        <fullName evidence="2">3-dehydroquinate dehydratase, putative</fullName>
    </submittedName>
</protein>
<keyword evidence="1" id="KW-0732">Signal</keyword>